<reference evidence="1 2" key="1">
    <citation type="submission" date="2020-04" db="EMBL/GenBank/DDBJ databases">
        <title>Molecular characterization of pseudomonads from Agaricus bisporus reveal novel blotch 2 pathogens in Western Europe.</title>
        <authorList>
            <person name="Taparia T."/>
            <person name="Krijger M."/>
            <person name="Haynes E."/>
            <person name="Elpinstone J.G."/>
            <person name="Noble R."/>
            <person name="Van Der Wolf J."/>
        </authorList>
    </citation>
    <scope>NUCLEOTIDE SEQUENCE [LARGE SCALE GENOMIC DNA]</scope>
    <source>
        <strain evidence="1 2">IPO3782</strain>
    </source>
</reference>
<evidence type="ECO:0000313" key="1">
    <source>
        <dbReference type="EMBL" id="NWE11981.1"/>
    </source>
</evidence>
<comment type="caution">
    <text evidence="1">The sequence shown here is derived from an EMBL/GenBank/DDBJ whole genome shotgun (WGS) entry which is preliminary data.</text>
</comment>
<gene>
    <name evidence="1" type="ORF">HX822_03450</name>
</gene>
<protein>
    <submittedName>
        <fullName evidence="1">Uncharacterized protein</fullName>
    </submittedName>
</protein>
<dbReference type="AlphaFoldDB" id="A0A7Y8ECC9"/>
<sequence length="68" mass="7673">MDNSVDGILAQAVAASFTGQNADWSFFVHKIKRTQNRQLQPDENRSAKLRFHDMSNQPIVHKHLALAA</sequence>
<dbReference type="Proteomes" id="UP000531950">
    <property type="component" value="Unassembled WGS sequence"/>
</dbReference>
<proteinExistence type="predicted"/>
<dbReference type="EMBL" id="JACARG010000009">
    <property type="protein sequence ID" value="NWE11981.1"/>
    <property type="molecule type" value="Genomic_DNA"/>
</dbReference>
<dbReference type="RefSeq" id="WP_177041021.1">
    <property type="nucleotide sequence ID" value="NZ_JACARE010000003.1"/>
</dbReference>
<evidence type="ECO:0000313" key="2">
    <source>
        <dbReference type="Proteomes" id="UP000531950"/>
    </source>
</evidence>
<name>A0A7Y8ECC9_9PSED</name>
<organism evidence="1 2">
    <name type="scientific">Pseudomonas yamanorum</name>
    <dbReference type="NCBI Taxonomy" id="515393"/>
    <lineage>
        <taxon>Bacteria</taxon>
        <taxon>Pseudomonadati</taxon>
        <taxon>Pseudomonadota</taxon>
        <taxon>Gammaproteobacteria</taxon>
        <taxon>Pseudomonadales</taxon>
        <taxon>Pseudomonadaceae</taxon>
        <taxon>Pseudomonas</taxon>
    </lineage>
</organism>
<accession>A0A7Y8ECC9</accession>